<evidence type="ECO:0000256" key="3">
    <source>
        <dbReference type="HAMAP-Rule" id="MF_01488"/>
    </source>
</evidence>
<dbReference type="InterPro" id="IPR029493">
    <property type="entry name" value="RecD2-like_HHH"/>
</dbReference>
<dbReference type="GO" id="GO:0043139">
    <property type="term" value="F:5'-3' DNA helicase activity"/>
    <property type="evidence" value="ECO:0007669"/>
    <property type="project" value="UniProtKB-UniRule"/>
</dbReference>
<dbReference type="SMART" id="SM00382">
    <property type="entry name" value="AAA"/>
    <property type="match status" value="1"/>
</dbReference>
<dbReference type="NCBIfam" id="TIGR01448">
    <property type="entry name" value="recD_rel"/>
    <property type="match status" value="1"/>
</dbReference>
<dbReference type="PANTHER" id="PTHR43788:SF6">
    <property type="entry name" value="DNA HELICASE B"/>
    <property type="match status" value="1"/>
</dbReference>
<organism evidence="6 7">
    <name type="scientific">Weissella minor</name>
    <dbReference type="NCBI Taxonomy" id="1620"/>
    <lineage>
        <taxon>Bacteria</taxon>
        <taxon>Bacillati</taxon>
        <taxon>Bacillota</taxon>
        <taxon>Bacilli</taxon>
        <taxon>Lactobacillales</taxon>
        <taxon>Lactobacillaceae</taxon>
        <taxon>Weissella</taxon>
    </lineage>
</organism>
<dbReference type="InterPro" id="IPR041451">
    <property type="entry name" value="RecD2_SH13"/>
</dbReference>
<dbReference type="Pfam" id="PF13538">
    <property type="entry name" value="UvrD_C_2"/>
    <property type="match status" value="1"/>
</dbReference>
<dbReference type="GO" id="GO:0006310">
    <property type="term" value="P:DNA recombination"/>
    <property type="evidence" value="ECO:0007669"/>
    <property type="project" value="InterPro"/>
</dbReference>
<name>A0A0R2JLP7_9LACO</name>
<keyword evidence="1 3" id="KW-0547">Nucleotide-binding</keyword>
<dbReference type="InterPro" id="IPR027417">
    <property type="entry name" value="P-loop_NTPase"/>
</dbReference>
<dbReference type="STRING" id="1620.IV67_GL000853"/>
<keyword evidence="3" id="KW-0238">DNA-binding</keyword>
<feature type="compositionally biased region" description="Polar residues" evidence="4">
    <location>
        <begin position="770"/>
        <end position="779"/>
    </location>
</feature>
<dbReference type="Pfam" id="PF13245">
    <property type="entry name" value="AAA_19"/>
    <property type="match status" value="1"/>
</dbReference>
<keyword evidence="7" id="KW-1185">Reference proteome</keyword>
<dbReference type="GO" id="GO:0005524">
    <property type="term" value="F:ATP binding"/>
    <property type="evidence" value="ECO:0007669"/>
    <property type="project" value="UniProtKB-UniRule"/>
</dbReference>
<dbReference type="GO" id="GO:0009338">
    <property type="term" value="C:exodeoxyribonuclease V complex"/>
    <property type="evidence" value="ECO:0007669"/>
    <property type="project" value="TreeGrafter"/>
</dbReference>
<dbReference type="Pfam" id="PF18335">
    <property type="entry name" value="SH3_13"/>
    <property type="match status" value="1"/>
</dbReference>
<dbReference type="GO" id="GO:0003677">
    <property type="term" value="F:DNA binding"/>
    <property type="evidence" value="ECO:0007669"/>
    <property type="project" value="UniProtKB-UniRule"/>
</dbReference>
<keyword evidence="3" id="KW-0347">Helicase</keyword>
<dbReference type="EC" id="5.6.2.3" evidence="3"/>
<evidence type="ECO:0000256" key="4">
    <source>
        <dbReference type="SAM" id="MobiDB-lite"/>
    </source>
</evidence>
<dbReference type="CDD" id="cd18809">
    <property type="entry name" value="SF1_C_RecD"/>
    <property type="match status" value="1"/>
</dbReference>
<keyword evidence="2 3" id="KW-0067">ATP-binding</keyword>
<dbReference type="EMBL" id="JQCD01000030">
    <property type="protein sequence ID" value="KRN76277.1"/>
    <property type="molecule type" value="Genomic_DNA"/>
</dbReference>
<dbReference type="SUPFAM" id="SSF52540">
    <property type="entry name" value="P-loop containing nucleoside triphosphate hydrolases"/>
    <property type="match status" value="2"/>
</dbReference>
<dbReference type="GO" id="GO:0016887">
    <property type="term" value="F:ATP hydrolysis activity"/>
    <property type="evidence" value="ECO:0007669"/>
    <property type="project" value="RHEA"/>
</dbReference>
<keyword evidence="3" id="KW-0378">Hydrolase</keyword>
<dbReference type="CDD" id="cd17933">
    <property type="entry name" value="DEXSc_RecD-like"/>
    <property type="match status" value="1"/>
</dbReference>
<dbReference type="Proteomes" id="UP000051673">
    <property type="component" value="Unassembled WGS sequence"/>
</dbReference>
<feature type="region of interest" description="Disordered" evidence="4">
    <location>
        <begin position="754"/>
        <end position="779"/>
    </location>
</feature>
<dbReference type="InterPro" id="IPR055446">
    <property type="entry name" value="RecD2_N_OB"/>
</dbReference>
<dbReference type="RefSeq" id="WP_057788468.1">
    <property type="nucleotide sequence ID" value="NZ_JQCD01000030.1"/>
</dbReference>
<dbReference type="InterPro" id="IPR006345">
    <property type="entry name" value="RecD2"/>
</dbReference>
<sequence length="824" mass="90720">MQVQANNLEQDKPTLLGAVENIVFAAQDSFYKVLAVQIDEANFDFDDDVITVTGNFGDIQIGSNYEFTGRITTHARYGEQFLAENYQRQAVTSKKGVIEYLSGDRFPGVGKASATKIVEELGNDAIDKILDDASALAEIDLSDRVKKTLLKRLQEADGVERTIMALNQYGFSATLANEIYEKYQAKTMSILKDNPYQLVADINGVTFKKVDAIAAQQGIELDDNRRIAAAVLATINMATFDSGDTYILVDQLLQRTQQMLEDNQATPIPMDLIQDALLVLTNDGAVIAEGDHLYLKNVYDAECAIADKLTRLTELKTAHFERNAVVKKLGSVEKQNDFSYDENQQDAIISALTSNLFILTGGPGTGKTTILNGIVKTFQLLEQSDGQKQDAIDASILLAAPTGRAAKRLSEATGRPASTIHRLLGITGREAADDLDIEALEGKILIIDEMSMVDTELFALLLSAVPMGMQLILVGDKDQLPSVGPGRVFYDILASGLLNYRELEVIYRQGKGSTIIELAQSVKQGVLPADFMEQKTDRSFFNASAPQVPKLIDKIASSWRDRGFSVADMQILSPMYKTPAGVNNLNQIAQNIFNPASAKKREIALKMGDHAYVLRVGDKVMQTANDPENNVFNGDIGYIKTILSAKDKDNADKKDLVSVEFDTGDVDYTRQDLNQLTLAYATTIHKAQGSEYKLVIMPMVRPFSRMLQRNLLYTGLTRASESLVLLGETSAFNQAAQTEGIMRHTTLQARLAQRQQKQGRKQATKTAQTSETVAPTTNVKQEQIIQKKAESTPQTTILTVDLIDNHVIDPNIGMEGLTPMDFQR</sequence>
<dbReference type="AlphaFoldDB" id="A0A0R2JLP7"/>
<dbReference type="Pfam" id="PF23139">
    <property type="entry name" value="OB_YrrC"/>
    <property type="match status" value="1"/>
</dbReference>
<keyword evidence="3" id="KW-0413">Isomerase</keyword>
<dbReference type="InterPro" id="IPR050534">
    <property type="entry name" value="Coronavir_polyprotein_1ab"/>
</dbReference>
<comment type="function">
    <text evidence="3">DNA-dependent ATPase and ATP-dependent 5'-3' DNA helicase. Has no activity on blunt DNA or DNA with 3'-overhangs, requires at least 10 bases of 5'-ssDNA for helicase activity.</text>
</comment>
<dbReference type="Gene3D" id="2.30.30.940">
    <property type="match status" value="1"/>
</dbReference>
<evidence type="ECO:0000256" key="2">
    <source>
        <dbReference type="ARBA" id="ARBA00022840"/>
    </source>
</evidence>
<evidence type="ECO:0000259" key="5">
    <source>
        <dbReference type="SMART" id="SM00382"/>
    </source>
</evidence>
<dbReference type="OrthoDB" id="9803432at2"/>
<dbReference type="Gene3D" id="1.10.10.2220">
    <property type="match status" value="1"/>
</dbReference>
<reference evidence="6 7" key="1">
    <citation type="journal article" date="2015" name="Genome Announc.">
        <title>Expanding the biotechnology potential of lactobacilli through comparative genomics of 213 strains and associated genera.</title>
        <authorList>
            <person name="Sun Z."/>
            <person name="Harris H.M."/>
            <person name="McCann A."/>
            <person name="Guo C."/>
            <person name="Argimon S."/>
            <person name="Zhang W."/>
            <person name="Yang X."/>
            <person name="Jeffery I.B."/>
            <person name="Cooney J.C."/>
            <person name="Kagawa T.F."/>
            <person name="Liu W."/>
            <person name="Song Y."/>
            <person name="Salvetti E."/>
            <person name="Wrobel A."/>
            <person name="Rasinkangas P."/>
            <person name="Parkhill J."/>
            <person name="Rea M.C."/>
            <person name="O'Sullivan O."/>
            <person name="Ritari J."/>
            <person name="Douillard F.P."/>
            <person name="Paul Ross R."/>
            <person name="Yang R."/>
            <person name="Briner A.E."/>
            <person name="Felis G.E."/>
            <person name="de Vos W.M."/>
            <person name="Barrangou R."/>
            <person name="Klaenhammer T.R."/>
            <person name="Caufield P.W."/>
            <person name="Cui Y."/>
            <person name="Zhang H."/>
            <person name="O'Toole P.W."/>
        </authorList>
    </citation>
    <scope>NUCLEOTIDE SEQUENCE [LARGE SCALE GENOMIC DNA]</scope>
    <source>
        <strain evidence="6 7">DSM 20014</strain>
    </source>
</reference>
<comment type="caution">
    <text evidence="6">The sequence shown here is derived from an EMBL/GenBank/DDBJ whole genome shotgun (WGS) entry which is preliminary data.</text>
</comment>
<feature type="domain" description="AAA+ ATPase" evidence="5">
    <location>
        <begin position="353"/>
        <end position="485"/>
    </location>
</feature>
<protein>
    <recommendedName>
        <fullName evidence="3">ATP-dependent RecD2 DNA helicase</fullName>
        <ecNumber evidence="3">5.6.2.3</ecNumber>
    </recommendedName>
    <alternativeName>
        <fullName evidence="3">DNA 5'-3' helicase subunit RecD2</fullName>
    </alternativeName>
</protein>
<evidence type="ECO:0000256" key="1">
    <source>
        <dbReference type="ARBA" id="ARBA00022741"/>
    </source>
</evidence>
<evidence type="ECO:0000313" key="6">
    <source>
        <dbReference type="EMBL" id="KRN76277.1"/>
    </source>
</evidence>
<dbReference type="Gene3D" id="3.40.50.300">
    <property type="entry name" value="P-loop containing nucleotide triphosphate hydrolases"/>
    <property type="match status" value="2"/>
</dbReference>
<dbReference type="InterPro" id="IPR003593">
    <property type="entry name" value="AAA+_ATPase"/>
</dbReference>
<dbReference type="GO" id="GO:0017116">
    <property type="term" value="F:single-stranded DNA helicase activity"/>
    <property type="evidence" value="ECO:0007669"/>
    <property type="project" value="TreeGrafter"/>
</dbReference>
<proteinExistence type="inferred from homology"/>
<dbReference type="HAMAP" id="MF_01488">
    <property type="entry name" value="RecD2"/>
    <property type="match status" value="1"/>
</dbReference>
<dbReference type="InterPro" id="IPR027785">
    <property type="entry name" value="UvrD-like_helicase_C"/>
</dbReference>
<accession>A0A0R2JLP7</accession>
<feature type="binding site" evidence="3">
    <location>
        <begin position="364"/>
        <end position="368"/>
    </location>
    <ligand>
        <name>ATP</name>
        <dbReference type="ChEBI" id="CHEBI:30616"/>
    </ligand>
</feature>
<dbReference type="PATRIC" id="fig|1620.3.peg.868"/>
<evidence type="ECO:0000313" key="7">
    <source>
        <dbReference type="Proteomes" id="UP000051673"/>
    </source>
</evidence>
<dbReference type="Pfam" id="PF14490">
    <property type="entry name" value="HHH_RecD2"/>
    <property type="match status" value="1"/>
</dbReference>
<comment type="similarity">
    <text evidence="3">Belongs to the RecD family. RecD2 subfamily.</text>
</comment>
<comment type="catalytic activity">
    <reaction evidence="3">
        <text>ATP + H2O = ADP + phosphate + H(+)</text>
        <dbReference type="Rhea" id="RHEA:13065"/>
        <dbReference type="ChEBI" id="CHEBI:15377"/>
        <dbReference type="ChEBI" id="CHEBI:15378"/>
        <dbReference type="ChEBI" id="CHEBI:30616"/>
        <dbReference type="ChEBI" id="CHEBI:43474"/>
        <dbReference type="ChEBI" id="CHEBI:456216"/>
        <dbReference type="EC" id="5.6.2.3"/>
    </reaction>
</comment>
<gene>
    <name evidence="3" type="primary">recD2</name>
    <name evidence="6" type="ORF">IV67_GL000853</name>
</gene>
<dbReference type="PANTHER" id="PTHR43788">
    <property type="entry name" value="DNA2/NAM7 HELICASE FAMILY MEMBER"/>
    <property type="match status" value="1"/>
</dbReference>